<evidence type="ECO:0000256" key="5">
    <source>
        <dbReference type="ARBA" id="ARBA00022989"/>
    </source>
</evidence>
<keyword evidence="7" id="KW-0175">Coiled coil</keyword>
<dbReference type="RefSeq" id="WP_095034979.1">
    <property type="nucleotide sequence ID" value="NZ_CAWNYN010000004.1"/>
</dbReference>
<organism evidence="10 14">
    <name type="scientific">Candidatus Williamhamiltonella defendens</name>
    <dbReference type="NCBI Taxonomy" id="138072"/>
    <lineage>
        <taxon>Bacteria</taxon>
        <taxon>Pseudomonadati</taxon>
        <taxon>Pseudomonadota</taxon>
        <taxon>Gammaproteobacteria</taxon>
        <taxon>Enterobacterales</taxon>
        <taxon>Enterobacteriaceae</taxon>
        <taxon>aphid secondary symbionts</taxon>
        <taxon>Candidatus Williamhamiltonella</taxon>
    </lineage>
</organism>
<evidence type="ECO:0000256" key="3">
    <source>
        <dbReference type="ARBA" id="ARBA00022448"/>
    </source>
</evidence>
<dbReference type="EMBL" id="CP022935">
    <property type="protein sequence ID" value="ASV34589.1"/>
    <property type="molecule type" value="Genomic_DNA"/>
</dbReference>
<dbReference type="AlphaFoldDB" id="A0A4P2SPH1"/>
<dbReference type="EMBL" id="CP022935">
    <property type="protein sequence ID" value="ASV34591.1"/>
    <property type="molecule type" value="Genomic_DNA"/>
</dbReference>
<dbReference type="EMBL" id="CP022935">
    <property type="protein sequence ID" value="ASV34584.1"/>
    <property type="molecule type" value="Genomic_DNA"/>
</dbReference>
<keyword evidence="3" id="KW-0813">Transport</keyword>
<evidence type="ECO:0000313" key="12">
    <source>
        <dbReference type="EMBL" id="ASV34589.1"/>
    </source>
</evidence>
<feature type="coiled-coil region" evidence="7">
    <location>
        <begin position="112"/>
        <end position="160"/>
    </location>
</feature>
<gene>
    <name evidence="9" type="ORF">CJJ18_11280</name>
    <name evidence="10" type="ORF">CJJ18_11325</name>
    <name evidence="11" type="ORF">CJJ18_11420</name>
    <name evidence="12" type="ORF">CJJ18_11470</name>
    <name evidence="13" type="ORF">CJJ18_11500</name>
</gene>
<comment type="similarity">
    <text evidence="2">Belongs to the membrane fusion protein (MFP) (TC 8.A.1) family.</text>
</comment>
<name>A0A4P2SPH1_9ENTR</name>
<dbReference type="EMBL" id="CP022935">
    <property type="protein sequence ID" value="ASV34583.1"/>
    <property type="molecule type" value="Genomic_DNA"/>
</dbReference>
<dbReference type="Proteomes" id="UP000792865">
    <property type="component" value="Plasmid p3_M47_H.defensa"/>
</dbReference>
<dbReference type="GO" id="GO:0016020">
    <property type="term" value="C:membrane"/>
    <property type="evidence" value="ECO:0007669"/>
    <property type="project" value="UniProtKB-SubCell"/>
</dbReference>
<dbReference type="GO" id="GO:0055085">
    <property type="term" value="P:transmembrane transport"/>
    <property type="evidence" value="ECO:0007669"/>
    <property type="project" value="InterPro"/>
</dbReference>
<dbReference type="EMBL" id="CP022935">
    <property type="protein sequence ID" value="ASV34586.1"/>
    <property type="molecule type" value="Genomic_DNA"/>
</dbReference>
<dbReference type="SUPFAM" id="SSF111369">
    <property type="entry name" value="HlyD-like secretion proteins"/>
    <property type="match status" value="1"/>
</dbReference>
<reference evidence="10" key="1">
    <citation type="submission" date="2017-08" db="EMBL/GenBank/DDBJ databases">
        <title>Genome sequence of Candidatus Hamiltonella defensa from Acyrthosiphon pisum strain MI47.</title>
        <authorList>
            <person name="Patel V.A."/>
            <person name="Chevignon G."/>
            <person name="Russell J.A."/>
            <person name="Oliver K.M."/>
        </authorList>
    </citation>
    <scope>NUCLEOTIDE SEQUENCE</scope>
    <source>
        <strain evidence="10">MI47</strain>
        <plasmid evidence="10">p3_M47_H.defensa</plasmid>
    </source>
</reference>
<dbReference type="InterPro" id="IPR006144">
    <property type="entry name" value="Secretion_HlyD_CS"/>
</dbReference>
<evidence type="ECO:0000256" key="2">
    <source>
        <dbReference type="ARBA" id="ARBA00009477"/>
    </source>
</evidence>
<protein>
    <submittedName>
        <fullName evidence="10">Colicin V secretion protein CvaA</fullName>
    </submittedName>
</protein>
<dbReference type="PRINTS" id="PR01490">
    <property type="entry name" value="RTXTOXIND"/>
</dbReference>
<evidence type="ECO:0000256" key="7">
    <source>
        <dbReference type="SAM" id="Coils"/>
    </source>
</evidence>
<evidence type="ECO:0000313" key="14">
    <source>
        <dbReference type="Proteomes" id="UP000792865"/>
    </source>
</evidence>
<dbReference type="InterPro" id="IPR050739">
    <property type="entry name" value="MFP"/>
</dbReference>
<dbReference type="PANTHER" id="PTHR30386">
    <property type="entry name" value="MEMBRANE FUSION SUBUNIT OF EMRAB-TOLC MULTIDRUG EFFLUX PUMP"/>
    <property type="match status" value="1"/>
</dbReference>
<proteinExistence type="inferred from homology"/>
<keyword evidence="4 8" id="KW-0812">Transmembrane</keyword>
<dbReference type="PANTHER" id="PTHR30386:SF28">
    <property type="entry name" value="EXPORTED PROTEIN"/>
    <property type="match status" value="1"/>
</dbReference>
<keyword evidence="5 8" id="KW-1133">Transmembrane helix</keyword>
<evidence type="ECO:0000313" key="11">
    <source>
        <dbReference type="EMBL" id="ASV34586.1"/>
    </source>
</evidence>
<dbReference type="Gene3D" id="2.40.50.100">
    <property type="match status" value="1"/>
</dbReference>
<evidence type="ECO:0000256" key="1">
    <source>
        <dbReference type="ARBA" id="ARBA00004167"/>
    </source>
</evidence>
<dbReference type="GO" id="GO:0009306">
    <property type="term" value="P:protein secretion"/>
    <property type="evidence" value="ECO:0007669"/>
    <property type="project" value="InterPro"/>
</dbReference>
<evidence type="ECO:0000256" key="4">
    <source>
        <dbReference type="ARBA" id="ARBA00022692"/>
    </source>
</evidence>
<feature type="transmembrane region" description="Helical" evidence="8">
    <location>
        <begin position="27"/>
        <end position="49"/>
    </location>
</feature>
<geneLocation type="plasmid" evidence="10 14">
    <name>p3_M47_H.defensa</name>
</geneLocation>
<evidence type="ECO:0000256" key="8">
    <source>
        <dbReference type="SAM" id="Phobius"/>
    </source>
</evidence>
<evidence type="ECO:0000256" key="6">
    <source>
        <dbReference type="ARBA" id="ARBA00023136"/>
    </source>
</evidence>
<accession>A0A4P2SPH1</accession>
<sequence>MFRREAIERRNIKWRGSAILLRGTPPWLIAIASTFFLLVFLTFVTVGTYTRRVNVSGEITTWPRAVNIYSGVQGFVVERFVTEGQMIKKGAPIYQIDVSKNTHTGVVDDNQRKEIKNQLIRVSNIIANLEENKKTTLQTLEKQQEQYRHALNRSAEILRRAEEGLHIMKKNMDNYRHYYQSKGLINKDQLISQVALYYQHQNSLLGLSAQHEQNRLQIISLESQIQTQAAEFDNRIHEMALKGHELQKELINTDVSDEIIVRALSEGKIDSLSVTEGQMVNPGDSLLQIMPGKVNYYYLVTWVPNDAMPYIAVGDKVNVRYDAFPAEKFGQFSANVILISKTPASSQEMLTYPGAPKNTQGTSIPYYKVIVKPEKTIITYDGKKLPLENGMKAEVTLFLENRKIYQWMFSPFYDMKHSATGAVNAD</sequence>
<dbReference type="Gene3D" id="2.40.30.170">
    <property type="match status" value="1"/>
</dbReference>
<evidence type="ECO:0000313" key="10">
    <source>
        <dbReference type="EMBL" id="ASV34584.1"/>
    </source>
</evidence>
<dbReference type="PROSITE" id="PS00543">
    <property type="entry name" value="HLYD_FAMILY"/>
    <property type="match status" value="1"/>
</dbReference>
<evidence type="ECO:0000313" key="9">
    <source>
        <dbReference type="EMBL" id="ASV34583.1"/>
    </source>
</evidence>
<evidence type="ECO:0000313" key="13">
    <source>
        <dbReference type="EMBL" id="ASV34591.1"/>
    </source>
</evidence>
<comment type="subcellular location">
    <subcellularLocation>
        <location evidence="1">Membrane</location>
        <topology evidence="1">Single-pass membrane protein</topology>
    </subcellularLocation>
</comment>
<keyword evidence="6 8" id="KW-0472">Membrane</keyword>
<keyword evidence="10" id="KW-0614">Plasmid</keyword>